<reference evidence="4" key="1">
    <citation type="journal article" date="2020" name="mSystems">
        <title>Genome- and Community-Level Interaction Insights into Carbon Utilization and Element Cycling Functions of Hydrothermarchaeota in Hydrothermal Sediment.</title>
        <authorList>
            <person name="Zhou Z."/>
            <person name="Liu Y."/>
            <person name="Xu W."/>
            <person name="Pan J."/>
            <person name="Luo Z.H."/>
            <person name="Li M."/>
        </authorList>
    </citation>
    <scope>NUCLEOTIDE SEQUENCE [LARGE SCALE GENOMIC DNA]</scope>
    <source>
        <strain evidence="4">SpSt-961</strain>
    </source>
</reference>
<dbReference type="EMBL" id="DTOZ01000080">
    <property type="protein sequence ID" value="HGE78001.1"/>
    <property type="molecule type" value="Genomic_DNA"/>
</dbReference>
<feature type="domain" description="SH3b" evidence="3">
    <location>
        <begin position="172"/>
        <end position="235"/>
    </location>
</feature>
<dbReference type="InterPro" id="IPR003646">
    <property type="entry name" value="SH3-like_bac-type"/>
</dbReference>
<dbReference type="InterPro" id="IPR019734">
    <property type="entry name" value="TPR_rpt"/>
</dbReference>
<feature type="repeat" description="TPR" evidence="1">
    <location>
        <begin position="45"/>
        <end position="78"/>
    </location>
</feature>
<name>A0A7V3RH78_UNCW3</name>
<dbReference type="Pfam" id="PF08239">
    <property type="entry name" value="SH3_3"/>
    <property type="match status" value="1"/>
</dbReference>
<dbReference type="Pfam" id="PF13414">
    <property type="entry name" value="TPR_11"/>
    <property type="match status" value="1"/>
</dbReference>
<proteinExistence type="predicted"/>
<dbReference type="InterPro" id="IPR011990">
    <property type="entry name" value="TPR-like_helical_dom_sf"/>
</dbReference>
<dbReference type="AlphaFoldDB" id="A0A7V3RH78"/>
<dbReference type="SMART" id="SM00287">
    <property type="entry name" value="SH3b"/>
    <property type="match status" value="1"/>
</dbReference>
<keyword evidence="1" id="KW-0802">TPR repeat</keyword>
<dbReference type="SMART" id="SM00028">
    <property type="entry name" value="TPR"/>
    <property type="match status" value="2"/>
</dbReference>
<sequence length="236" mass="27313">MILLIVASLGELVQLYNTGNKLYAEGNFKSAIEYYEKALSLCENKDILYNLGNAYFKSGKIGKAILNYRRAYYLCPRDEDIIYNLYFLRNFRPDKITTMPNPLIQFFDRLFHQFSLAEASALSAILFFVISIFLSLFLITKNKIFIWIDFFGFFFFIYFVITTGIWRGEKNSNPAVVIVSELKAYSGPGDEYKEIFIIHDGAEVKIKEFRNGYYLIQLPGGIGGWVKSEGVEKIYR</sequence>
<dbReference type="SUPFAM" id="SSF48452">
    <property type="entry name" value="TPR-like"/>
    <property type="match status" value="1"/>
</dbReference>
<feature type="transmembrane region" description="Helical" evidence="2">
    <location>
        <begin position="144"/>
        <end position="166"/>
    </location>
</feature>
<protein>
    <submittedName>
        <fullName evidence="4">Tetratricopeptide repeat protein</fullName>
    </submittedName>
</protein>
<comment type="caution">
    <text evidence="4">The sequence shown here is derived from an EMBL/GenBank/DDBJ whole genome shotgun (WGS) entry which is preliminary data.</text>
</comment>
<dbReference type="Gene3D" id="1.25.40.10">
    <property type="entry name" value="Tetratricopeptide repeat domain"/>
    <property type="match status" value="1"/>
</dbReference>
<evidence type="ECO:0000313" key="4">
    <source>
        <dbReference type="EMBL" id="HGE78001.1"/>
    </source>
</evidence>
<evidence type="ECO:0000259" key="3">
    <source>
        <dbReference type="PROSITE" id="PS51781"/>
    </source>
</evidence>
<gene>
    <name evidence="4" type="ORF">ENX68_03250</name>
</gene>
<accession>A0A7V3RH78</accession>
<organism evidence="4">
    <name type="scientific">candidate division WOR-3 bacterium</name>
    <dbReference type="NCBI Taxonomy" id="2052148"/>
    <lineage>
        <taxon>Bacteria</taxon>
        <taxon>Bacteria division WOR-3</taxon>
    </lineage>
</organism>
<keyword evidence="2" id="KW-0812">Transmembrane</keyword>
<evidence type="ECO:0000256" key="1">
    <source>
        <dbReference type="PROSITE-ProRule" id="PRU00339"/>
    </source>
</evidence>
<keyword evidence="2" id="KW-1133">Transmembrane helix</keyword>
<feature type="transmembrane region" description="Helical" evidence="2">
    <location>
        <begin position="119"/>
        <end position="138"/>
    </location>
</feature>
<evidence type="ECO:0000256" key="2">
    <source>
        <dbReference type="SAM" id="Phobius"/>
    </source>
</evidence>
<dbReference type="Gene3D" id="2.30.30.40">
    <property type="entry name" value="SH3 Domains"/>
    <property type="match status" value="1"/>
</dbReference>
<dbReference type="PROSITE" id="PS51781">
    <property type="entry name" value="SH3B"/>
    <property type="match status" value="1"/>
</dbReference>
<keyword evidence="2" id="KW-0472">Membrane</keyword>
<dbReference type="PROSITE" id="PS50005">
    <property type="entry name" value="TPR"/>
    <property type="match status" value="1"/>
</dbReference>